<feature type="compositionally biased region" description="Basic and acidic residues" evidence="2">
    <location>
        <begin position="1004"/>
        <end position="1021"/>
    </location>
</feature>
<reference evidence="4" key="2">
    <citation type="submission" date="2025-09" db="UniProtKB">
        <authorList>
            <consortium name="Ensembl"/>
        </authorList>
    </citation>
    <scope>IDENTIFICATION</scope>
</reference>
<name>A0A3B3SRC9_9TELE</name>
<feature type="region of interest" description="Disordered" evidence="2">
    <location>
        <begin position="1234"/>
        <end position="1253"/>
    </location>
</feature>
<dbReference type="CDD" id="cd18910">
    <property type="entry name" value="bHLHzip_USF3"/>
    <property type="match status" value="1"/>
</dbReference>
<sequence length="2300" mass="245885">MLCFSAYRKKNKETHNAVERHRKKKINAGINRIGELLPCSQALKQSKNMILDQAYRYITELKQQNDTLLLNGGDKVQAEEIRRLRRQLDELRKESAHYMELLKANGINFLDDPTVHWKGRLGRTRLSKVTPAHLVPEGIIVYSNGNVLCPAGEDPAASSQNAGKRSGDIIANQPACSVAPASRTKFCLQDPPASPAAQLVPVPGLMAVEQHASDPHVISKLPGAVSYIAVPAVCPLSATSLATPLPSISTATHGPASQVTLPLGPLAVPTLPSALGSTPQSQESALRTLALDSSAGVAPEQGPRSLSTVTLPQSVGDSHALRIGSTGSTQTTWTTLQLGPNSVQPFCHAIGSTASPTQTCNSTAHSLQGALMCPTGSVTSIQPVLAQAQVQSPPPVLGPPQVTVQTSMQVPLPPPVHVPLQSTAQAPLQATPTVLPLMQTMQVLQMRSSIAPPTPQTSSNTKVVILQPANPPAPQAVIREGLANQSSCQHIVIIQANNQNSLQQNPSVNGAPVAVPLTQQIVTSSCPASTTNVHTVGGKHLVHILPRPLAPPTSSPAPPMQAPQTITVNGQVFALQAVKPPAGSSVKTALQIVQPTTSEDPNTNLTLHTLGALADLNQSISNVSNQSLQLNVTPPSYPLAPIPFPVTTAAVNCSPALATSTTSVISPVGGPVKVLLRKPGPTLAAKPKSRRPASKKGVSTKKMAPRQRDDSLPHPGMGAGQILPAIEKQIQSTEPSTSTDMPERCSSARSTEPALQQSEELNNAQCVTSTVGGTSGSGASSSASRSIVSTSGSPECIFAVSHMTLTLNGPTVTSESPAQSKSISSTAGSSECSKSVVIFTISGPTVSPVSEPVVSGATLTEFPPAVSCVSSSISRPIDSPVSSTVSKLLVTNDASTIGNHKVPSSSFTVTGLSLLTGTSVSHPLDLQDSLANERPALTASSLATLTRPCSVFTSSPAPNVLPPLTECAKSTPPQTVISPLEPTMLSLASPQGNTVPTEPSMKTAGRDSDPSGHRLSDEGTDKGVPGGGDELSRKASAPPQHVCEMEQDTLGQPLLSSRQTESPVLAGPGGARGFSVASMLPPCHGVSAPGVSFATFTFTSEQAEILAMAARAIFEQDSPGRRSGSCGMESPTPGLASGLSSGPTSDWDLTKAQQTSHSKERPTGSQPKLPKASEITAARPLSEVSVESLEAPARELLAASYPQSSQAHSQSSHSPSAGSLSVNNLIRPTSSCQPYPCSPSLPQQVSAPSPVVPSMTQPPVLLPPCSASGQLSELTPSKTALMRAAGAERRMKDLPKRTAQDDMMVSGSKRPKPCSANAVTRIDMKAVSSDHVQVMPGHPPASLGSSSAPGNRAHSTDGISPLFPGNSFMNTVLRQTDSHCSSQVLQQEHLQPSRSQHGNTGHHQTGNPYLKQQEQQQLQGQRQHLYQLQHHLIQPDPTQLHSLHQRVLQQDQHIQKKRGMVRGGQQAPIISLTQKQHHVEKNGVQHQQPQQQPQQQHHQQQQQQPQQQHHQQQQQQPQQQHHQQQQQQPQQQHHQQQQQQPQQHHQQQQQQPQQQHHQQQQQQPQQQHHQQQQQQPQQQHHQQQQQPQQQHHQQQQQQPQQQHHQQSQHHQQQQQQQHHQQQQPQQQHHQQQPQQQHHQQQQQQPQQQHHQQQPQQQHHQQQQQLPQQQPHHQQQQPQPQASHSMHQHIQQHLQQQQHFGSRHQEKSLLHPQQQSRQDQQVTQSHSVMQRLISSRSLEQQLTPQAGSTVSRSSDMTCAPSRQERHRISSYSAEALIGKSSSSGEQRLGLPLQAPRSAQDQPDMRPYLDVSRGKGTHNPQGRLPPEHPGPGDLQRVSECAPFKALSGGQHTLAGFEAQASKPGPTAHRSVQTQGFRMGSSVAGDRQPRGPYPGQQGVPVGTGVQRDHDSCQQSFMQSLLVPQVEQVGHQRAPQCCPPVSMDYGCVSGTPGGDLQAKAGSPSVPPVQKPPAMRLSDTSKGHINAQIGGNMHSGGVRAGLHPPTSHSSVESSLPAAPPTVARPLNAVSQRSRHLGPDTQSGKLRPTERSRPSTLRPGNPFESEGHLALPTGGGVLLGRQQPGGDARRGSIVRFMADSVQVGSDGLVSDQHLTQNFGFSFIPDNAPGINTNPTFMPPVSQSSTARTPSILPVEPQAPLSSFYPSYSPAAHPSLPSDIQLQYFPNQMFSSPNTEKAPGPPLNNRFGSILSPPRPVGFAQASFPLLTDMPPMPITNSSAITPHLSNFNLTSLFPEIATAMPADGSTMPMSPLLSLSNTSSSDSGKQPNRPAHNISHILGHDGTSAI</sequence>
<keyword evidence="1" id="KW-0175">Coiled coil</keyword>
<dbReference type="GeneTree" id="ENSGT00390000015759"/>
<dbReference type="Gene3D" id="4.10.280.10">
    <property type="entry name" value="Helix-loop-helix DNA-binding domain"/>
    <property type="match status" value="1"/>
</dbReference>
<feature type="compositionally biased region" description="Low complexity" evidence="2">
    <location>
        <begin position="1199"/>
        <end position="1221"/>
    </location>
</feature>
<dbReference type="InterPro" id="IPR036638">
    <property type="entry name" value="HLH_DNA-bd_sf"/>
</dbReference>
<feature type="compositionally biased region" description="Polar residues" evidence="2">
    <location>
        <begin position="729"/>
        <end position="740"/>
    </location>
</feature>
<feature type="coiled-coil region" evidence="1">
    <location>
        <begin position="74"/>
        <end position="101"/>
    </location>
</feature>
<feature type="region of interest" description="Disordered" evidence="2">
    <location>
        <begin position="1335"/>
        <end position="1358"/>
    </location>
</feature>
<dbReference type="FunFam" id="4.10.280.10:FF:000051">
    <property type="entry name" value="Basic helix-loop-helix domain-containing protein KIAA2018"/>
    <property type="match status" value="1"/>
</dbReference>
<feature type="compositionally biased region" description="Low complexity" evidence="2">
    <location>
        <begin position="1238"/>
        <end position="1253"/>
    </location>
</feature>
<dbReference type="GO" id="GO:0010719">
    <property type="term" value="P:negative regulation of epithelial to mesenchymal transition"/>
    <property type="evidence" value="ECO:0007669"/>
    <property type="project" value="TreeGrafter"/>
</dbReference>
<feature type="compositionally biased region" description="Low complexity" evidence="2">
    <location>
        <begin position="1712"/>
        <end position="1723"/>
    </location>
</feature>
<feature type="region of interest" description="Disordered" evidence="2">
    <location>
        <begin position="1953"/>
        <end position="2063"/>
    </location>
</feature>
<dbReference type="GO" id="GO:0001228">
    <property type="term" value="F:DNA-binding transcription activator activity, RNA polymerase II-specific"/>
    <property type="evidence" value="ECO:0007669"/>
    <property type="project" value="TreeGrafter"/>
</dbReference>
<feature type="compositionally biased region" description="Polar residues" evidence="2">
    <location>
        <begin position="1724"/>
        <end position="1755"/>
    </location>
</feature>
<feature type="compositionally biased region" description="Low complexity" evidence="2">
    <location>
        <begin position="1485"/>
        <end position="1680"/>
    </location>
</feature>
<evidence type="ECO:0000259" key="3">
    <source>
        <dbReference type="PROSITE" id="PS50888"/>
    </source>
</evidence>
<dbReference type="Proteomes" id="UP000261540">
    <property type="component" value="Unplaced"/>
</dbReference>
<feature type="region of interest" description="Disordered" evidence="2">
    <location>
        <begin position="985"/>
        <end position="1040"/>
    </location>
</feature>
<dbReference type="GO" id="GO:0000977">
    <property type="term" value="F:RNA polymerase II transcription regulatory region sequence-specific DNA binding"/>
    <property type="evidence" value="ECO:0007669"/>
    <property type="project" value="TreeGrafter"/>
</dbReference>
<protein>
    <submittedName>
        <fullName evidence="4">Upstream transcription factor family member 3</fullName>
    </submittedName>
</protein>
<accession>A0A3B3SRC9</accession>
<feature type="compositionally biased region" description="Polar residues" evidence="2">
    <location>
        <begin position="1379"/>
        <end position="1407"/>
    </location>
</feature>
<feature type="region of interest" description="Disordered" evidence="2">
    <location>
        <begin position="2257"/>
        <end position="2300"/>
    </location>
</feature>
<dbReference type="PANTHER" id="PTHR46970:SF1">
    <property type="entry name" value="BASIC HELIX-LOOP-HELIX DOMAIN-CONTAINING PROTEIN USF3"/>
    <property type="match status" value="1"/>
</dbReference>
<feature type="region of interest" description="Disordered" evidence="2">
    <location>
        <begin position="1118"/>
        <end position="1176"/>
    </location>
</feature>
<evidence type="ECO:0000313" key="4">
    <source>
        <dbReference type="Ensembl" id="ENSPKIP00000032890.1"/>
    </source>
</evidence>
<feature type="region of interest" description="Disordered" evidence="2">
    <location>
        <begin position="677"/>
        <end position="760"/>
    </location>
</feature>
<feature type="domain" description="BHLH" evidence="3">
    <location>
        <begin position="10"/>
        <end position="61"/>
    </location>
</feature>
<organism evidence="4 5">
    <name type="scientific">Paramormyrops kingsleyae</name>
    <dbReference type="NCBI Taxonomy" id="1676925"/>
    <lineage>
        <taxon>Eukaryota</taxon>
        <taxon>Metazoa</taxon>
        <taxon>Chordata</taxon>
        <taxon>Craniata</taxon>
        <taxon>Vertebrata</taxon>
        <taxon>Euteleostomi</taxon>
        <taxon>Actinopterygii</taxon>
        <taxon>Neopterygii</taxon>
        <taxon>Teleostei</taxon>
        <taxon>Osteoglossocephala</taxon>
        <taxon>Osteoglossomorpha</taxon>
        <taxon>Osteoglossiformes</taxon>
        <taxon>Mormyridae</taxon>
        <taxon>Paramormyrops</taxon>
    </lineage>
</organism>
<feature type="compositionally biased region" description="Polar residues" evidence="2">
    <location>
        <begin position="986"/>
        <end position="997"/>
    </location>
</feature>
<feature type="region of interest" description="Disordered" evidence="2">
    <location>
        <begin position="1475"/>
        <end position="1834"/>
    </location>
</feature>
<dbReference type="SMART" id="SM00353">
    <property type="entry name" value="HLH"/>
    <property type="match status" value="1"/>
</dbReference>
<feature type="compositionally biased region" description="Low complexity" evidence="2">
    <location>
        <begin position="2259"/>
        <end position="2277"/>
    </location>
</feature>
<evidence type="ECO:0000313" key="5">
    <source>
        <dbReference type="Proteomes" id="UP000261540"/>
    </source>
</evidence>
<dbReference type="InterPro" id="IPR048064">
    <property type="entry name" value="USF3_bHLH"/>
</dbReference>
<dbReference type="GO" id="GO:0046983">
    <property type="term" value="F:protein dimerization activity"/>
    <property type="evidence" value="ECO:0007669"/>
    <property type="project" value="InterPro"/>
</dbReference>
<dbReference type="InterPro" id="IPR011598">
    <property type="entry name" value="bHLH_dom"/>
</dbReference>
<dbReference type="PROSITE" id="PS50888">
    <property type="entry name" value="BHLH"/>
    <property type="match status" value="1"/>
</dbReference>
<dbReference type="Pfam" id="PF00010">
    <property type="entry name" value="HLH"/>
    <property type="match status" value="1"/>
</dbReference>
<proteinExistence type="predicted"/>
<feature type="compositionally biased region" description="Low complexity" evidence="2">
    <location>
        <begin position="1687"/>
        <end position="1698"/>
    </location>
</feature>
<evidence type="ECO:0000256" key="1">
    <source>
        <dbReference type="SAM" id="Coils"/>
    </source>
</evidence>
<dbReference type="Ensembl" id="ENSPKIT00000013769.1">
    <property type="protein sequence ID" value="ENSPKIP00000032890.1"/>
    <property type="gene ID" value="ENSPKIG00000012814.1"/>
</dbReference>
<feature type="region of interest" description="Disordered" evidence="2">
    <location>
        <begin position="1379"/>
        <end position="1422"/>
    </location>
</feature>
<dbReference type="PANTHER" id="PTHR46970">
    <property type="entry name" value="BASIC HELIX-LOOP-HELIX DOMAIN-CONTAINING PROTEIN USF3"/>
    <property type="match status" value="1"/>
</dbReference>
<keyword evidence="5" id="KW-1185">Reference proteome</keyword>
<feature type="region of interest" description="Disordered" evidence="2">
    <location>
        <begin position="1199"/>
        <end position="1225"/>
    </location>
</feature>
<dbReference type="InterPro" id="IPR053252">
    <property type="entry name" value="EMT_regulator"/>
</dbReference>
<evidence type="ECO:0000256" key="2">
    <source>
        <dbReference type="SAM" id="MobiDB-lite"/>
    </source>
</evidence>
<feature type="compositionally biased region" description="Low complexity" evidence="2">
    <location>
        <begin position="1410"/>
        <end position="1422"/>
    </location>
</feature>
<reference evidence="4" key="1">
    <citation type="submission" date="2025-08" db="UniProtKB">
        <authorList>
            <consortium name="Ensembl"/>
        </authorList>
    </citation>
    <scope>IDENTIFICATION</scope>
</reference>
<feature type="compositionally biased region" description="Polar residues" evidence="2">
    <location>
        <begin position="747"/>
        <end position="760"/>
    </location>
</feature>
<feature type="compositionally biased region" description="Low complexity" evidence="2">
    <location>
        <begin position="1340"/>
        <end position="1350"/>
    </location>
</feature>
<dbReference type="SUPFAM" id="SSF47459">
    <property type="entry name" value="HLH, helix-loop-helix DNA-binding domain"/>
    <property type="match status" value="1"/>
</dbReference>